<accession>A0A4C1UYX2</accession>
<keyword evidence="6" id="KW-1185">Reference proteome</keyword>
<sequence>MKPCLFETFFEINAQGRRVLICANQRFNQQYVSGSKMRWRCVKRNSGCRACVVTVDDVIVKCGEPHNHR</sequence>
<dbReference type="GO" id="GO:0008270">
    <property type="term" value="F:zinc ion binding"/>
    <property type="evidence" value="ECO:0007669"/>
    <property type="project" value="UniProtKB-KW"/>
</dbReference>
<keyword evidence="2" id="KW-0863">Zinc-finger</keyword>
<dbReference type="EMBL" id="BGZK01000246">
    <property type="protein sequence ID" value="GBP31429.1"/>
    <property type="molecule type" value="Genomic_DNA"/>
</dbReference>
<gene>
    <name evidence="5" type="ORF">EVAR_17918_1</name>
</gene>
<evidence type="ECO:0000256" key="2">
    <source>
        <dbReference type="ARBA" id="ARBA00022771"/>
    </source>
</evidence>
<dbReference type="OrthoDB" id="7962512at2759"/>
<feature type="domain" description="FLYWCH-type" evidence="4">
    <location>
        <begin position="12"/>
        <end position="68"/>
    </location>
</feature>
<name>A0A4C1UYX2_EUMVA</name>
<organism evidence="5 6">
    <name type="scientific">Eumeta variegata</name>
    <name type="common">Bagworm moth</name>
    <name type="synonym">Eumeta japonica</name>
    <dbReference type="NCBI Taxonomy" id="151549"/>
    <lineage>
        <taxon>Eukaryota</taxon>
        <taxon>Metazoa</taxon>
        <taxon>Ecdysozoa</taxon>
        <taxon>Arthropoda</taxon>
        <taxon>Hexapoda</taxon>
        <taxon>Insecta</taxon>
        <taxon>Pterygota</taxon>
        <taxon>Neoptera</taxon>
        <taxon>Endopterygota</taxon>
        <taxon>Lepidoptera</taxon>
        <taxon>Glossata</taxon>
        <taxon>Ditrysia</taxon>
        <taxon>Tineoidea</taxon>
        <taxon>Psychidae</taxon>
        <taxon>Oiketicinae</taxon>
        <taxon>Eumeta</taxon>
    </lineage>
</organism>
<dbReference type="AlphaFoldDB" id="A0A4C1UYX2"/>
<keyword evidence="1" id="KW-0479">Metal-binding</keyword>
<dbReference type="Gene3D" id="2.20.25.240">
    <property type="match status" value="1"/>
</dbReference>
<dbReference type="Pfam" id="PF04500">
    <property type="entry name" value="FLYWCH"/>
    <property type="match status" value="1"/>
</dbReference>
<evidence type="ECO:0000259" key="4">
    <source>
        <dbReference type="Pfam" id="PF04500"/>
    </source>
</evidence>
<keyword evidence="3" id="KW-0862">Zinc</keyword>
<dbReference type="InterPro" id="IPR007588">
    <property type="entry name" value="Znf_FLYWCH"/>
</dbReference>
<evidence type="ECO:0000256" key="1">
    <source>
        <dbReference type="ARBA" id="ARBA00022723"/>
    </source>
</evidence>
<dbReference type="Proteomes" id="UP000299102">
    <property type="component" value="Unassembled WGS sequence"/>
</dbReference>
<evidence type="ECO:0000313" key="5">
    <source>
        <dbReference type="EMBL" id="GBP31429.1"/>
    </source>
</evidence>
<reference evidence="5 6" key="1">
    <citation type="journal article" date="2019" name="Commun. Biol.">
        <title>The bagworm genome reveals a unique fibroin gene that provides high tensile strength.</title>
        <authorList>
            <person name="Kono N."/>
            <person name="Nakamura H."/>
            <person name="Ohtoshi R."/>
            <person name="Tomita M."/>
            <person name="Numata K."/>
            <person name="Arakawa K."/>
        </authorList>
    </citation>
    <scope>NUCLEOTIDE SEQUENCE [LARGE SCALE GENOMIC DNA]</scope>
</reference>
<comment type="caution">
    <text evidence="5">The sequence shown here is derived from an EMBL/GenBank/DDBJ whole genome shotgun (WGS) entry which is preliminary data.</text>
</comment>
<evidence type="ECO:0000256" key="3">
    <source>
        <dbReference type="ARBA" id="ARBA00022833"/>
    </source>
</evidence>
<evidence type="ECO:0000313" key="6">
    <source>
        <dbReference type="Proteomes" id="UP000299102"/>
    </source>
</evidence>
<proteinExistence type="predicted"/>
<protein>
    <recommendedName>
        <fullName evidence="4">FLYWCH-type domain-containing protein</fullName>
    </recommendedName>
</protein>